<comment type="catalytic activity">
    <reaction evidence="9">
        <text>a lipid X + a UDP-2-N,3-O-bis[(3R)-3-hydroxyacyl]-alpha-D-glucosamine = a lipid A disaccharide + UDP + H(+)</text>
        <dbReference type="Rhea" id="RHEA:67828"/>
        <dbReference type="ChEBI" id="CHEBI:15378"/>
        <dbReference type="ChEBI" id="CHEBI:58223"/>
        <dbReference type="ChEBI" id="CHEBI:137748"/>
        <dbReference type="ChEBI" id="CHEBI:176338"/>
        <dbReference type="ChEBI" id="CHEBI:176343"/>
        <dbReference type="EC" id="2.4.1.182"/>
    </reaction>
</comment>
<dbReference type="GO" id="GO:0009245">
    <property type="term" value="P:lipid A biosynthetic process"/>
    <property type="evidence" value="ECO:0007669"/>
    <property type="project" value="UniProtKB-UniRule"/>
</dbReference>
<keyword evidence="7" id="KW-0808">Transferase</keyword>
<dbReference type="EC" id="2.4.1.182" evidence="2 10"/>
<evidence type="ECO:0000313" key="12">
    <source>
        <dbReference type="Proteomes" id="UP000464378"/>
    </source>
</evidence>
<dbReference type="InParanoid" id="A0A6C2YQ98"/>
<evidence type="ECO:0000313" key="11">
    <source>
        <dbReference type="EMBL" id="VIP03491.1"/>
    </source>
</evidence>
<protein>
    <recommendedName>
        <fullName evidence="3 10">Lipid-A-disaccharide synthase</fullName>
        <ecNumber evidence="2 10">2.4.1.182</ecNumber>
    </recommendedName>
</protein>
<keyword evidence="6" id="KW-0328">Glycosyltransferase</keyword>
<dbReference type="KEGG" id="tim:GMBLW1_04690"/>
<dbReference type="GO" id="GO:0008915">
    <property type="term" value="F:lipid-A-disaccharide synthase activity"/>
    <property type="evidence" value="ECO:0007669"/>
    <property type="project" value="UniProtKB-UniRule"/>
</dbReference>
<dbReference type="SUPFAM" id="SSF53756">
    <property type="entry name" value="UDP-Glycosyltransferase/glycogen phosphorylase"/>
    <property type="match status" value="1"/>
</dbReference>
<dbReference type="FunCoup" id="A0A6C2YQ98">
    <property type="interactions" value="256"/>
</dbReference>
<dbReference type="EMBL" id="LR586016">
    <property type="protein sequence ID" value="VIP03491.1"/>
    <property type="molecule type" value="Genomic_DNA"/>
</dbReference>
<evidence type="ECO:0000256" key="8">
    <source>
        <dbReference type="ARBA" id="ARBA00023098"/>
    </source>
</evidence>
<evidence type="ECO:0000256" key="1">
    <source>
        <dbReference type="ARBA" id="ARBA00002056"/>
    </source>
</evidence>
<dbReference type="NCBIfam" id="TIGR00215">
    <property type="entry name" value="lpxB"/>
    <property type="match status" value="1"/>
</dbReference>
<dbReference type="InterPro" id="IPR003835">
    <property type="entry name" value="Glyco_trans_19"/>
</dbReference>
<dbReference type="GO" id="GO:0005543">
    <property type="term" value="F:phospholipid binding"/>
    <property type="evidence" value="ECO:0007669"/>
    <property type="project" value="TreeGrafter"/>
</dbReference>
<evidence type="ECO:0000256" key="2">
    <source>
        <dbReference type="ARBA" id="ARBA00012687"/>
    </source>
</evidence>
<dbReference type="Proteomes" id="UP000464378">
    <property type="component" value="Chromosome"/>
</dbReference>
<evidence type="ECO:0000256" key="10">
    <source>
        <dbReference type="NCBIfam" id="TIGR00215"/>
    </source>
</evidence>
<evidence type="ECO:0000256" key="5">
    <source>
        <dbReference type="ARBA" id="ARBA00022556"/>
    </source>
</evidence>
<dbReference type="EMBL" id="LR593887">
    <property type="protein sequence ID" value="VTS04351.1"/>
    <property type="molecule type" value="Genomic_DNA"/>
</dbReference>
<dbReference type="PANTHER" id="PTHR30372">
    <property type="entry name" value="LIPID-A-DISACCHARIDE SYNTHASE"/>
    <property type="match status" value="1"/>
</dbReference>
<evidence type="ECO:0000256" key="6">
    <source>
        <dbReference type="ARBA" id="ARBA00022676"/>
    </source>
</evidence>
<keyword evidence="8" id="KW-0443">Lipid metabolism</keyword>
<evidence type="ECO:0000256" key="4">
    <source>
        <dbReference type="ARBA" id="ARBA00022516"/>
    </source>
</evidence>
<sequence length="390" mass="44041">MHLFISAGEPSGDLHGSNLIHALRQRVPNIRFTGLGGEKMEAAGCPLLDPMANHSVMGYKAVLQNLSYFISLVGRARCEIRKTRPDAVVVIDYPGFHFGLAKRVKPLNIPVFWFVAPQLWAWANWRVRKMQRWVDMVLTTLPFEETWFRDRGVNAKWVGHPYFDELRHQPRDTMFLQSQRQIAGPLIAILPGSRRREVERNLPMQLRAAAKIHASRPDVRFAVASFNDVQAGIAREMVQQQNAIRPIPVEVFQGRTPELIETATACISVSGSVSLELMHALKPAVIHYHISWIDQKIMERALTVPYITLVNLLENQRVYPEYLGNEDRSSEIAEHILGWLNSPSELAAKIAQLQSIRDRVAIPGACSNAADAILERIAELQSNRSRRAAS</sequence>
<gene>
    <name evidence="11" type="ORF">GMBLW1_04690</name>
</gene>
<keyword evidence="5" id="KW-0441">Lipid A biosynthesis</keyword>
<dbReference type="PANTHER" id="PTHR30372:SF4">
    <property type="entry name" value="LIPID-A-DISACCHARIDE SYNTHASE, MITOCHONDRIAL-RELATED"/>
    <property type="match status" value="1"/>
</dbReference>
<evidence type="ECO:0000256" key="9">
    <source>
        <dbReference type="ARBA" id="ARBA00048975"/>
    </source>
</evidence>
<dbReference type="AlphaFoldDB" id="A0A6C2YQ98"/>
<evidence type="ECO:0000256" key="7">
    <source>
        <dbReference type="ARBA" id="ARBA00022679"/>
    </source>
</evidence>
<dbReference type="RefSeq" id="WP_162658595.1">
    <property type="nucleotide sequence ID" value="NZ_LR593887.1"/>
</dbReference>
<proteinExistence type="predicted"/>
<name>A0A6C2YQ98_9BACT</name>
<dbReference type="Pfam" id="PF02684">
    <property type="entry name" value="LpxB"/>
    <property type="match status" value="1"/>
</dbReference>
<organism evidence="11">
    <name type="scientific">Tuwongella immobilis</name>
    <dbReference type="NCBI Taxonomy" id="692036"/>
    <lineage>
        <taxon>Bacteria</taxon>
        <taxon>Pseudomonadati</taxon>
        <taxon>Planctomycetota</taxon>
        <taxon>Planctomycetia</taxon>
        <taxon>Gemmatales</taxon>
        <taxon>Gemmataceae</taxon>
        <taxon>Tuwongella</taxon>
    </lineage>
</organism>
<keyword evidence="12" id="KW-1185">Reference proteome</keyword>
<keyword evidence="4" id="KW-0444">Lipid biosynthesis</keyword>
<comment type="function">
    <text evidence="1">Condensation of UDP-2,3-diacylglucosamine and 2,3-diacylglucosamine-1-phosphate to form lipid A disaccharide, a precursor of lipid A, a phosphorylated glycolipid that anchors the lipopolysaccharide to the outer membrane of the cell.</text>
</comment>
<evidence type="ECO:0000256" key="3">
    <source>
        <dbReference type="ARBA" id="ARBA00020902"/>
    </source>
</evidence>
<reference evidence="11" key="1">
    <citation type="submission" date="2019-04" db="EMBL/GenBank/DDBJ databases">
        <authorList>
            <consortium name="Science for Life Laboratories"/>
        </authorList>
    </citation>
    <scope>NUCLEOTIDE SEQUENCE</scope>
    <source>
        <strain evidence="11">MBLW1</strain>
    </source>
</reference>
<dbReference type="GO" id="GO:0016020">
    <property type="term" value="C:membrane"/>
    <property type="evidence" value="ECO:0007669"/>
    <property type="project" value="GOC"/>
</dbReference>
<accession>A0A6C2YQ98</accession>